<protein>
    <recommendedName>
        <fullName evidence="1">RNA polymerase II holoenzyme cyclin-like subunit</fullName>
    </recommendedName>
</protein>
<evidence type="ECO:0000256" key="1">
    <source>
        <dbReference type="ARBA" id="ARBA00014912"/>
    </source>
</evidence>
<evidence type="ECO:0000259" key="4">
    <source>
        <dbReference type="Pfam" id="PF00134"/>
    </source>
</evidence>
<dbReference type="Pfam" id="PF00134">
    <property type="entry name" value="Cyclin_N"/>
    <property type="match status" value="1"/>
</dbReference>
<name>A0A9P6LJ25_9PEZI</name>
<feature type="region of interest" description="Disordered" evidence="2">
    <location>
        <begin position="205"/>
        <end position="378"/>
    </location>
</feature>
<accession>A0A9P6LJ25</accession>
<dbReference type="SUPFAM" id="SSF47954">
    <property type="entry name" value="Cyclin-like"/>
    <property type="match status" value="2"/>
</dbReference>
<keyword evidence="6" id="KW-1185">Reference proteome</keyword>
<evidence type="ECO:0000313" key="5">
    <source>
        <dbReference type="EMBL" id="KAF9874756.1"/>
    </source>
</evidence>
<dbReference type="EMBL" id="JAATWM020000025">
    <property type="protein sequence ID" value="KAF9874756.1"/>
    <property type="molecule type" value="Genomic_DNA"/>
</dbReference>
<feature type="compositionally biased region" description="Basic and acidic residues" evidence="2">
    <location>
        <begin position="273"/>
        <end position="291"/>
    </location>
</feature>
<dbReference type="InterPro" id="IPR036915">
    <property type="entry name" value="Cyclin-like_sf"/>
</dbReference>
<dbReference type="GeneID" id="62163683"/>
<dbReference type="AlphaFoldDB" id="A0A9P6LJ25"/>
<proteinExistence type="predicted"/>
<feature type="region of interest" description="Disordered" evidence="2">
    <location>
        <begin position="397"/>
        <end position="433"/>
    </location>
</feature>
<sequence>MQFSKVLYVLFPVAVIAAPLQTFNVPTMDPNTVAPEVPVIDRRAPQAPGIIPAGMMNFNGYLARTDILEVSNATKTIDLEAGNHPRPVRIIGREDRDTVPPRLRLRMVPHPDHSQWSVQTRTVVWHAATSGGPPPFAHSAAPLAKFYQKALEIWGHRVTDRTLKQLAFVGEHAIADLPLEGNEVFFDDYTWFSDLYRPRAYSTSTNGDALTHDELNDEPGDNEQPAPATRDLIRQLHIDNEQDPPTDIERNSESESEEEKEEEESTTFVGEGTEAHRDDKNGSDRDDEGKPDPGNPFGGNNKPRYQDTQYDEDNCDFGAGYSTADEGDNNQDTRHDGAGDNKTFQGNRHGDDSSDDSKTLVDSAYGSGSSGSSDSSDDPFYLERRYAFILMAPSGPKAQQATASGNATTNNSTPAPAAAAESKIPKGPHPGHMQVSCQYTSEQRLRRMLRDNKSDPAREDSYRLQGVQLLDNVRTVLHVPVKTFDTACVYYHWFRLSFRDAEYNYQDAAMACLFLACKVEDTIKKSKELLCAAYNIKNPDHPTTQDDKMFEQPSKIVIGLERLILETIGFDFRCRYPQGILQKVTKKTMGADAKEVFVTAFDMSIDLYKTFAPIKQPTFALALGVLELTARLLGTGVDKVEKIDLAEYHTTRQSVVETMLDLLDLYTQHGKSTKLGNRFDLNKFIEVKIVINSEVDNDPKLVRYAHWCNNCDGGEEENLSNGVSVLKNISFFGSNSAKRNGRSQDGTMRFVFDPEQARRERREVEPYFKDEYEDYEVEVEVPVEPERQQNNHAHRENKRHDAGGGWGGGGGGGRRHHDRRKGRGYY</sequence>
<evidence type="ECO:0000256" key="3">
    <source>
        <dbReference type="SAM" id="SignalP"/>
    </source>
</evidence>
<feature type="compositionally biased region" description="Gly residues" evidence="2">
    <location>
        <begin position="803"/>
        <end position="812"/>
    </location>
</feature>
<dbReference type="RefSeq" id="XP_038744217.1">
    <property type="nucleotide sequence ID" value="XM_038890609.1"/>
</dbReference>
<feature type="signal peptide" evidence="3">
    <location>
        <begin position="1"/>
        <end position="22"/>
    </location>
</feature>
<gene>
    <name evidence="5" type="ORF">CkaCkLH20_07893</name>
</gene>
<dbReference type="OrthoDB" id="4951845at2759"/>
<feature type="compositionally biased region" description="Acidic residues" evidence="2">
    <location>
        <begin position="254"/>
        <end position="265"/>
    </location>
</feature>
<feature type="compositionally biased region" description="Basic and acidic residues" evidence="2">
    <location>
        <begin position="231"/>
        <end position="240"/>
    </location>
</feature>
<dbReference type="PANTHER" id="PTHR10026">
    <property type="entry name" value="CYCLIN"/>
    <property type="match status" value="1"/>
</dbReference>
<feature type="compositionally biased region" description="Basic residues" evidence="2">
    <location>
        <begin position="813"/>
        <end position="826"/>
    </location>
</feature>
<dbReference type="Proteomes" id="UP000781932">
    <property type="component" value="Unassembled WGS sequence"/>
</dbReference>
<evidence type="ECO:0000313" key="6">
    <source>
        <dbReference type="Proteomes" id="UP000781932"/>
    </source>
</evidence>
<reference evidence="5" key="1">
    <citation type="submission" date="2020-03" db="EMBL/GenBank/DDBJ databases">
        <authorList>
            <person name="He L."/>
        </authorList>
    </citation>
    <scope>NUCLEOTIDE SEQUENCE</scope>
    <source>
        <strain evidence="5">CkLH20</strain>
    </source>
</reference>
<feature type="compositionally biased region" description="Low complexity" evidence="2">
    <location>
        <begin position="398"/>
        <end position="420"/>
    </location>
</feature>
<dbReference type="GO" id="GO:0016538">
    <property type="term" value="F:cyclin-dependent protein serine/threonine kinase regulator activity"/>
    <property type="evidence" value="ECO:0007669"/>
    <property type="project" value="InterPro"/>
</dbReference>
<feature type="region of interest" description="Disordered" evidence="2">
    <location>
        <begin position="782"/>
        <end position="826"/>
    </location>
</feature>
<dbReference type="GO" id="GO:0006357">
    <property type="term" value="P:regulation of transcription by RNA polymerase II"/>
    <property type="evidence" value="ECO:0007669"/>
    <property type="project" value="InterPro"/>
</dbReference>
<keyword evidence="3" id="KW-0732">Signal</keyword>
<dbReference type="InterPro" id="IPR006671">
    <property type="entry name" value="Cyclin_N"/>
</dbReference>
<reference evidence="5" key="2">
    <citation type="submission" date="2020-11" db="EMBL/GenBank/DDBJ databases">
        <title>Whole genome sequencing of Colletotrichum sp.</title>
        <authorList>
            <person name="Li H."/>
        </authorList>
    </citation>
    <scope>NUCLEOTIDE SEQUENCE</scope>
    <source>
        <strain evidence="5">CkLH20</strain>
    </source>
</reference>
<feature type="chain" id="PRO_5040211563" description="RNA polymerase II holoenzyme cyclin-like subunit" evidence="3">
    <location>
        <begin position="23"/>
        <end position="826"/>
    </location>
</feature>
<feature type="compositionally biased region" description="Basic and acidic residues" evidence="2">
    <location>
        <begin position="348"/>
        <end position="359"/>
    </location>
</feature>
<dbReference type="InterPro" id="IPR043198">
    <property type="entry name" value="Cyclin/Ssn8"/>
</dbReference>
<organism evidence="5 6">
    <name type="scientific">Colletotrichum karsti</name>
    <dbReference type="NCBI Taxonomy" id="1095194"/>
    <lineage>
        <taxon>Eukaryota</taxon>
        <taxon>Fungi</taxon>
        <taxon>Dikarya</taxon>
        <taxon>Ascomycota</taxon>
        <taxon>Pezizomycotina</taxon>
        <taxon>Sordariomycetes</taxon>
        <taxon>Hypocreomycetidae</taxon>
        <taxon>Glomerellales</taxon>
        <taxon>Glomerellaceae</taxon>
        <taxon>Colletotrichum</taxon>
        <taxon>Colletotrichum boninense species complex</taxon>
    </lineage>
</organism>
<dbReference type="Gene3D" id="1.10.472.10">
    <property type="entry name" value="Cyclin-like"/>
    <property type="match status" value="1"/>
</dbReference>
<evidence type="ECO:0000256" key="2">
    <source>
        <dbReference type="SAM" id="MobiDB-lite"/>
    </source>
</evidence>
<comment type="caution">
    <text evidence="5">The sequence shown here is derived from an EMBL/GenBank/DDBJ whole genome shotgun (WGS) entry which is preliminary data.</text>
</comment>
<feature type="domain" description="Cyclin N-terminal" evidence="4">
    <location>
        <begin position="448"/>
        <end position="572"/>
    </location>
</feature>